<dbReference type="Pfam" id="PF04248">
    <property type="entry name" value="NTP_transf_9"/>
    <property type="match status" value="1"/>
</dbReference>
<accession>X1IMY1</accession>
<evidence type="ECO:0000259" key="1">
    <source>
        <dbReference type="Pfam" id="PF04248"/>
    </source>
</evidence>
<comment type="caution">
    <text evidence="2">The sequence shown here is derived from an EMBL/GenBank/DDBJ whole genome shotgun (WGS) entry which is preliminary data.</text>
</comment>
<sequence>MAKAIWNGVILAESDTYEMVERNVYFPPESVKKEYLHDSGTDYECPWKGHADYYDIIIADKVNSDAAWSYPDPKPAARQIKEHVAFERSKGVRIEM</sequence>
<gene>
    <name evidence="2" type="ORF">S03H2_38786</name>
</gene>
<reference evidence="2" key="1">
    <citation type="journal article" date="2014" name="Front. Microbiol.">
        <title>High frequency of phylogenetically diverse reductive dehalogenase-homologous genes in deep subseafloor sedimentary metagenomes.</title>
        <authorList>
            <person name="Kawai M."/>
            <person name="Futagami T."/>
            <person name="Toyoda A."/>
            <person name="Takaki Y."/>
            <person name="Nishi S."/>
            <person name="Hori S."/>
            <person name="Arai W."/>
            <person name="Tsubouchi T."/>
            <person name="Morono Y."/>
            <person name="Uchiyama I."/>
            <person name="Ito T."/>
            <person name="Fujiyama A."/>
            <person name="Inagaki F."/>
            <person name="Takami H."/>
        </authorList>
    </citation>
    <scope>NUCLEOTIDE SEQUENCE</scope>
    <source>
        <strain evidence="2">Expedition CK06-06</strain>
    </source>
</reference>
<feature type="domain" description="DUF427" evidence="1">
    <location>
        <begin position="3"/>
        <end position="87"/>
    </location>
</feature>
<protein>
    <recommendedName>
        <fullName evidence="1">DUF427 domain-containing protein</fullName>
    </recommendedName>
</protein>
<dbReference type="PANTHER" id="PTHR34310:SF5">
    <property type="entry name" value="DUF427 DOMAIN PROTEIN (AFU_ORTHOLOGUE AFUA_3G02220)"/>
    <property type="match status" value="1"/>
</dbReference>
<evidence type="ECO:0000313" key="2">
    <source>
        <dbReference type="EMBL" id="GAH58908.1"/>
    </source>
</evidence>
<dbReference type="PANTHER" id="PTHR34310">
    <property type="entry name" value="DUF427 DOMAIN PROTEIN (AFU_ORTHOLOGUE AFUA_3G02220)"/>
    <property type="match status" value="1"/>
</dbReference>
<dbReference type="InterPro" id="IPR038694">
    <property type="entry name" value="DUF427_sf"/>
</dbReference>
<organism evidence="2">
    <name type="scientific">marine sediment metagenome</name>
    <dbReference type="NCBI Taxonomy" id="412755"/>
    <lineage>
        <taxon>unclassified sequences</taxon>
        <taxon>metagenomes</taxon>
        <taxon>ecological metagenomes</taxon>
    </lineage>
</organism>
<dbReference type="EMBL" id="BARU01023934">
    <property type="protein sequence ID" value="GAH58908.1"/>
    <property type="molecule type" value="Genomic_DNA"/>
</dbReference>
<dbReference type="InterPro" id="IPR007361">
    <property type="entry name" value="DUF427"/>
</dbReference>
<name>X1IMY1_9ZZZZ</name>
<proteinExistence type="predicted"/>
<dbReference type="AlphaFoldDB" id="X1IMY1"/>
<dbReference type="Gene3D" id="2.170.150.40">
    <property type="entry name" value="Domain of unknown function (DUF427)"/>
    <property type="match status" value="1"/>
</dbReference>